<name>A0A1G7LUK5_9BACT</name>
<sequence>MKARAIKFFSPEDNVSVTKKPQEQPKPTGYVSSSGKLVLPPKTLEELGIEPETARFKIGAQQGKRTLKHLYLIPSSDEDGTFVLTRSGRGYSIPLELILRKGGVDFESTKYIFEVTLFNYEEGVVGFELTLGTEEPKPAYTGKPRGRKPKNAVVAE</sequence>
<dbReference type="OrthoDB" id="951070at2"/>
<keyword evidence="3" id="KW-1185">Reference proteome</keyword>
<dbReference type="EMBL" id="FNAN01000011">
    <property type="protein sequence ID" value="SDF53197.1"/>
    <property type="molecule type" value="Genomic_DNA"/>
</dbReference>
<evidence type="ECO:0000313" key="3">
    <source>
        <dbReference type="Proteomes" id="UP000198748"/>
    </source>
</evidence>
<reference evidence="3" key="1">
    <citation type="submission" date="2016-10" db="EMBL/GenBank/DDBJ databases">
        <authorList>
            <person name="Varghese N."/>
            <person name="Submissions S."/>
        </authorList>
    </citation>
    <scope>NUCLEOTIDE SEQUENCE [LARGE SCALE GENOMIC DNA]</scope>
    <source>
        <strain evidence="3">DSM 25329</strain>
    </source>
</reference>
<accession>A0A1G7LUK5</accession>
<proteinExistence type="predicted"/>
<gene>
    <name evidence="2" type="ORF">SAMN04487996_11184</name>
</gene>
<evidence type="ECO:0000256" key="1">
    <source>
        <dbReference type="SAM" id="MobiDB-lite"/>
    </source>
</evidence>
<feature type="region of interest" description="Disordered" evidence="1">
    <location>
        <begin position="134"/>
        <end position="156"/>
    </location>
</feature>
<organism evidence="2 3">
    <name type="scientific">Dyadobacter soli</name>
    <dbReference type="NCBI Taxonomy" id="659014"/>
    <lineage>
        <taxon>Bacteria</taxon>
        <taxon>Pseudomonadati</taxon>
        <taxon>Bacteroidota</taxon>
        <taxon>Cytophagia</taxon>
        <taxon>Cytophagales</taxon>
        <taxon>Spirosomataceae</taxon>
        <taxon>Dyadobacter</taxon>
    </lineage>
</organism>
<dbReference type="AlphaFoldDB" id="A0A1G7LUK5"/>
<protein>
    <submittedName>
        <fullName evidence="2">Uncharacterized protein</fullName>
    </submittedName>
</protein>
<dbReference type="Proteomes" id="UP000198748">
    <property type="component" value="Unassembled WGS sequence"/>
</dbReference>
<dbReference type="RefSeq" id="WP_090153349.1">
    <property type="nucleotide sequence ID" value="NZ_FNAN01000011.1"/>
</dbReference>
<evidence type="ECO:0000313" key="2">
    <source>
        <dbReference type="EMBL" id="SDF53197.1"/>
    </source>
</evidence>